<dbReference type="PANTHER" id="PTHR10257:SF3">
    <property type="entry name" value="SERINE_THREONINE-PROTEIN PHOSPHATASE 2A 56 KDA REGULATORY SUBUNIT GAMMA ISOFORM"/>
    <property type="match status" value="1"/>
</dbReference>
<dbReference type="GO" id="GO:0005634">
    <property type="term" value="C:nucleus"/>
    <property type="evidence" value="ECO:0007669"/>
    <property type="project" value="UniProtKB-SubCell"/>
</dbReference>
<dbReference type="Proteomes" id="UP000800094">
    <property type="component" value="Unassembled WGS sequence"/>
</dbReference>
<proteinExistence type="inferred from homology"/>
<protein>
    <recommendedName>
        <fullName evidence="8">Serine/threonine-protein phosphatase 2A 56 kDa regulatory subunit</fullName>
    </recommendedName>
</protein>
<comment type="similarity">
    <text evidence="3">Belongs to the phosphatase 2A regulatory subunit B family.</text>
</comment>
<evidence type="ECO:0000256" key="7">
    <source>
        <dbReference type="ARBA" id="ARBA00064351"/>
    </source>
</evidence>
<organism evidence="10 11">
    <name type="scientific">Trematosphaeria pertusa</name>
    <dbReference type="NCBI Taxonomy" id="390896"/>
    <lineage>
        <taxon>Eukaryota</taxon>
        <taxon>Fungi</taxon>
        <taxon>Dikarya</taxon>
        <taxon>Ascomycota</taxon>
        <taxon>Pezizomycotina</taxon>
        <taxon>Dothideomycetes</taxon>
        <taxon>Pleosporomycetidae</taxon>
        <taxon>Pleosporales</taxon>
        <taxon>Massarineae</taxon>
        <taxon>Trematosphaeriaceae</taxon>
        <taxon>Trematosphaeria</taxon>
    </lineage>
</organism>
<evidence type="ECO:0000256" key="3">
    <source>
        <dbReference type="ARBA" id="ARBA00008259"/>
    </source>
</evidence>
<evidence type="ECO:0000256" key="6">
    <source>
        <dbReference type="ARBA" id="ARBA00023242"/>
    </source>
</evidence>
<comment type="subunit">
    <text evidence="7">PP2A consists of a common heterodimeric core enzyme, composed of a 36 kDa catalytic subunit (subunit C) and a 65 kDa constant regulatory subunit (PR65 or subunit A), that associates with a variety of regulatory subunits. Proteins that associate with the core dimer include three families of regulatory subunits B (the R2/B/PR55/B55, R3/B''/PR72/PR130/PR59 and R5/B'/B56 families), the 48 kDa variable regulatory subunit, viral proteins, and cell signaling molecules.</text>
</comment>
<dbReference type="EMBL" id="ML987199">
    <property type="protein sequence ID" value="KAF2246139.1"/>
    <property type="molecule type" value="Genomic_DNA"/>
</dbReference>
<dbReference type="PIRSF" id="PIRSF028043">
    <property type="entry name" value="PP2A_B56"/>
    <property type="match status" value="1"/>
</dbReference>
<dbReference type="FunFam" id="1.25.10.10:FF:000016">
    <property type="entry name" value="Serine/threonine-protein phosphatase 2A 56 kDa regulatory subunit"/>
    <property type="match status" value="1"/>
</dbReference>
<dbReference type="OrthoDB" id="10264446at2759"/>
<keyword evidence="11" id="KW-1185">Reference proteome</keyword>
<evidence type="ECO:0000313" key="10">
    <source>
        <dbReference type="EMBL" id="KAF2246139.1"/>
    </source>
</evidence>
<dbReference type="GO" id="GO:0005737">
    <property type="term" value="C:cytoplasm"/>
    <property type="evidence" value="ECO:0007669"/>
    <property type="project" value="UniProtKB-SubCell"/>
</dbReference>
<accession>A0A6A6I7F4</accession>
<evidence type="ECO:0000256" key="4">
    <source>
        <dbReference type="ARBA" id="ARBA00022490"/>
    </source>
</evidence>
<dbReference type="Gene3D" id="1.25.10.10">
    <property type="entry name" value="Leucine-rich Repeat Variant"/>
    <property type="match status" value="1"/>
</dbReference>
<dbReference type="InterPro" id="IPR011989">
    <property type="entry name" value="ARM-like"/>
</dbReference>
<dbReference type="GO" id="GO:0051754">
    <property type="term" value="P:meiotic sister chromatid cohesion, centromeric"/>
    <property type="evidence" value="ECO:0007669"/>
    <property type="project" value="UniProtKB-ARBA"/>
</dbReference>
<evidence type="ECO:0000256" key="1">
    <source>
        <dbReference type="ARBA" id="ARBA00004123"/>
    </source>
</evidence>
<feature type="compositionally biased region" description="Low complexity" evidence="9">
    <location>
        <begin position="27"/>
        <end position="45"/>
    </location>
</feature>
<evidence type="ECO:0000256" key="2">
    <source>
        <dbReference type="ARBA" id="ARBA00004496"/>
    </source>
</evidence>
<comment type="subcellular location">
    <subcellularLocation>
        <location evidence="2">Cytoplasm</location>
    </subcellularLocation>
    <subcellularLocation>
        <location evidence="1">Nucleus</location>
    </subcellularLocation>
</comment>
<keyword evidence="6" id="KW-0539">Nucleus</keyword>
<dbReference type="GO" id="GO:0007165">
    <property type="term" value="P:signal transduction"/>
    <property type="evidence" value="ECO:0007669"/>
    <property type="project" value="InterPro"/>
</dbReference>
<dbReference type="GO" id="GO:0098813">
    <property type="term" value="P:nuclear chromosome segregation"/>
    <property type="evidence" value="ECO:0007669"/>
    <property type="project" value="UniProtKB-ARBA"/>
</dbReference>
<feature type="compositionally biased region" description="Polar residues" evidence="9">
    <location>
        <begin position="47"/>
        <end position="58"/>
    </location>
</feature>
<feature type="region of interest" description="Disordered" evidence="9">
    <location>
        <begin position="1"/>
        <end position="154"/>
    </location>
</feature>
<feature type="compositionally biased region" description="Basic and acidic residues" evidence="9">
    <location>
        <begin position="647"/>
        <end position="668"/>
    </location>
</feature>
<keyword evidence="5" id="KW-0597">Phosphoprotein</keyword>
<dbReference type="SUPFAM" id="SSF48371">
    <property type="entry name" value="ARM repeat"/>
    <property type="match status" value="1"/>
</dbReference>
<dbReference type="AlphaFoldDB" id="A0A6A6I7F4"/>
<name>A0A6A6I7F4_9PLEO</name>
<evidence type="ECO:0000256" key="8">
    <source>
        <dbReference type="PIRNR" id="PIRNR028043"/>
    </source>
</evidence>
<keyword evidence="4" id="KW-0963">Cytoplasm</keyword>
<feature type="compositionally biased region" description="Low complexity" evidence="9">
    <location>
        <begin position="122"/>
        <end position="133"/>
    </location>
</feature>
<sequence length="676" mass="76032">MKGFRQRVHEQLSRAKSEKSTKKKDSSSGTSSPSHGASNSPSGSAHATPSSSQTQLIDSRNKPLPSGDGAGTPNSLQPGPPGAPNSLGGGPHFGGQQGMMGMGGAGSAGASGPGTPHRGGQPLAPSVIISPSAPHIPPPGAAETMPGDLLPPKAGQKSLIFDRLQTTPKDNVEGIRTPKRQHSSRFDISDQRQRELEKLPGFHEVPPNKREELFMQKIDQCNIIFDFNDASGDMKSKEIKRLALHELLDYVANNRQVITERMYPRVVEMFAKNLFRPIPPPMNPQGEAFDPEEDEPVLEVAWPHIQVVYEFFLRFIESQDFNTNIAKAYIDHSFVLNLLELFDSEDPRERDFLKTTLHRIYGKFLNLRSYIRRSINNVFFQFTYETERFNGIAELLEILGSIINGFALPLKEEHKLFLTRVLIPLHKAKGLSMYHPQLAYCIVQFLEKDAALTEEVVVLGLLRYWPKVNSTKEVMFLNEVEDIFEVMDPAEFAKVQEPLFNQLAKSVASPHFQVAERALYFWNNEYFCNLVSDNVEVILPIMFAPLYENSKGHWNRTIHGMVYNAMKLFMEVNPQLFDDCSHDYAESQNNASERQRNRQSRWEKLEKLAEARKSGKLADNKAASTSSKVSSPIRLDDSDPLSQGRLEALRLQDDGLASKDRRPKDFERQSSQTSVR</sequence>
<dbReference type="GO" id="GO:0000159">
    <property type="term" value="C:protein phosphatase type 2A complex"/>
    <property type="evidence" value="ECO:0007669"/>
    <property type="project" value="UniProtKB-UniRule"/>
</dbReference>
<dbReference type="GO" id="GO:0000776">
    <property type="term" value="C:kinetochore"/>
    <property type="evidence" value="ECO:0007669"/>
    <property type="project" value="UniProtKB-ARBA"/>
</dbReference>
<dbReference type="GO" id="GO:1901991">
    <property type="term" value="P:negative regulation of mitotic cell cycle phase transition"/>
    <property type="evidence" value="ECO:0007669"/>
    <property type="project" value="UniProtKB-ARBA"/>
</dbReference>
<comment type="function">
    <text evidence="8">The B regulatory subunit might modulate substrate selectivity and catalytic activity, and also might direct the localization of the catalytic enzyme to a particular subcellular compartment.</text>
</comment>
<feature type="compositionally biased region" description="Gly residues" evidence="9">
    <location>
        <begin position="87"/>
        <end position="112"/>
    </location>
</feature>
<dbReference type="InterPro" id="IPR002554">
    <property type="entry name" value="PP2A_B56"/>
</dbReference>
<evidence type="ECO:0000256" key="9">
    <source>
        <dbReference type="SAM" id="MobiDB-lite"/>
    </source>
</evidence>
<feature type="compositionally biased region" description="Basic and acidic residues" evidence="9">
    <location>
        <begin position="7"/>
        <end position="26"/>
    </location>
</feature>
<dbReference type="InterPro" id="IPR016024">
    <property type="entry name" value="ARM-type_fold"/>
</dbReference>
<evidence type="ECO:0000256" key="5">
    <source>
        <dbReference type="ARBA" id="ARBA00022553"/>
    </source>
</evidence>
<reference evidence="10" key="1">
    <citation type="journal article" date="2020" name="Stud. Mycol.">
        <title>101 Dothideomycetes genomes: a test case for predicting lifestyles and emergence of pathogens.</title>
        <authorList>
            <person name="Haridas S."/>
            <person name="Albert R."/>
            <person name="Binder M."/>
            <person name="Bloem J."/>
            <person name="Labutti K."/>
            <person name="Salamov A."/>
            <person name="Andreopoulos B."/>
            <person name="Baker S."/>
            <person name="Barry K."/>
            <person name="Bills G."/>
            <person name="Bluhm B."/>
            <person name="Cannon C."/>
            <person name="Castanera R."/>
            <person name="Culley D."/>
            <person name="Daum C."/>
            <person name="Ezra D."/>
            <person name="Gonzalez J."/>
            <person name="Henrissat B."/>
            <person name="Kuo A."/>
            <person name="Liang C."/>
            <person name="Lipzen A."/>
            <person name="Lutzoni F."/>
            <person name="Magnuson J."/>
            <person name="Mondo S."/>
            <person name="Nolan M."/>
            <person name="Ohm R."/>
            <person name="Pangilinan J."/>
            <person name="Park H.-J."/>
            <person name="Ramirez L."/>
            <person name="Alfaro M."/>
            <person name="Sun H."/>
            <person name="Tritt A."/>
            <person name="Yoshinaga Y."/>
            <person name="Zwiers L.-H."/>
            <person name="Turgeon B."/>
            <person name="Goodwin S."/>
            <person name="Spatafora J."/>
            <person name="Crous P."/>
            <person name="Grigoriev I."/>
        </authorList>
    </citation>
    <scope>NUCLEOTIDE SEQUENCE</scope>
    <source>
        <strain evidence="10">CBS 122368</strain>
    </source>
</reference>
<evidence type="ECO:0000313" key="11">
    <source>
        <dbReference type="Proteomes" id="UP000800094"/>
    </source>
</evidence>
<feature type="region of interest" description="Disordered" evidence="9">
    <location>
        <begin position="613"/>
        <end position="676"/>
    </location>
</feature>
<dbReference type="GO" id="GO:0019888">
    <property type="term" value="F:protein phosphatase regulator activity"/>
    <property type="evidence" value="ECO:0007669"/>
    <property type="project" value="UniProtKB-UniRule"/>
</dbReference>
<dbReference type="PANTHER" id="PTHR10257">
    <property type="entry name" value="SERINE/THREONINE PROTEIN PHOSPHATASE 2A PP2A REGULATORY SUBUNIT B"/>
    <property type="match status" value="1"/>
</dbReference>
<gene>
    <name evidence="10" type="ORF">BU26DRAFT_432435</name>
</gene>
<dbReference type="Pfam" id="PF01603">
    <property type="entry name" value="B56"/>
    <property type="match status" value="1"/>
</dbReference>
<dbReference type="GeneID" id="54577305"/>
<dbReference type="GO" id="GO:0005816">
    <property type="term" value="C:spindle pole body"/>
    <property type="evidence" value="ECO:0007669"/>
    <property type="project" value="UniProtKB-ARBA"/>
</dbReference>
<dbReference type="RefSeq" id="XP_033681143.1">
    <property type="nucleotide sequence ID" value="XM_033823975.1"/>
</dbReference>